<dbReference type="HOGENOM" id="CLU_667759_0_0_1"/>
<dbReference type="GO" id="GO:0010468">
    <property type="term" value="P:regulation of gene expression"/>
    <property type="evidence" value="ECO:0007669"/>
    <property type="project" value="UniProtKB-ARBA"/>
</dbReference>
<dbReference type="PANTHER" id="PTHR10627">
    <property type="entry name" value="SCP160"/>
    <property type="match status" value="1"/>
</dbReference>
<keyword evidence="6" id="KW-1185">Reference proteome</keyword>
<reference evidence="5 6" key="1">
    <citation type="journal article" date="2011" name="Science">
        <title>The ecoresponsive genome of Daphnia pulex.</title>
        <authorList>
            <person name="Colbourne J.K."/>
            <person name="Pfrender M.E."/>
            <person name="Gilbert D."/>
            <person name="Thomas W.K."/>
            <person name="Tucker A."/>
            <person name="Oakley T.H."/>
            <person name="Tokishita S."/>
            <person name="Aerts A."/>
            <person name="Arnold G.J."/>
            <person name="Basu M.K."/>
            <person name="Bauer D.J."/>
            <person name="Caceres C.E."/>
            <person name="Carmel L."/>
            <person name="Casola C."/>
            <person name="Choi J.H."/>
            <person name="Detter J.C."/>
            <person name="Dong Q."/>
            <person name="Dusheyko S."/>
            <person name="Eads B.D."/>
            <person name="Frohlich T."/>
            <person name="Geiler-Samerotte K.A."/>
            <person name="Gerlach D."/>
            <person name="Hatcher P."/>
            <person name="Jogdeo S."/>
            <person name="Krijgsveld J."/>
            <person name="Kriventseva E.V."/>
            <person name="Kultz D."/>
            <person name="Laforsch C."/>
            <person name="Lindquist E."/>
            <person name="Lopez J."/>
            <person name="Manak J.R."/>
            <person name="Muller J."/>
            <person name="Pangilinan J."/>
            <person name="Patwardhan R.P."/>
            <person name="Pitluck S."/>
            <person name="Pritham E.J."/>
            <person name="Rechtsteiner A."/>
            <person name="Rho M."/>
            <person name="Rogozin I.B."/>
            <person name="Sakarya O."/>
            <person name="Salamov A."/>
            <person name="Schaack S."/>
            <person name="Shapiro H."/>
            <person name="Shiga Y."/>
            <person name="Skalitzky C."/>
            <person name="Smith Z."/>
            <person name="Souvorov A."/>
            <person name="Sung W."/>
            <person name="Tang Z."/>
            <person name="Tsuchiya D."/>
            <person name="Tu H."/>
            <person name="Vos H."/>
            <person name="Wang M."/>
            <person name="Wolf Y.I."/>
            <person name="Yamagata H."/>
            <person name="Yamada T."/>
            <person name="Ye Y."/>
            <person name="Shaw J.R."/>
            <person name="Andrews J."/>
            <person name="Crease T.J."/>
            <person name="Tang H."/>
            <person name="Lucas S.M."/>
            <person name="Robertson H.M."/>
            <person name="Bork P."/>
            <person name="Koonin E.V."/>
            <person name="Zdobnov E.M."/>
            <person name="Grigoriev I.V."/>
            <person name="Lynch M."/>
            <person name="Boore J.L."/>
        </authorList>
    </citation>
    <scope>NUCLEOTIDE SEQUENCE [LARGE SCALE GENOMIC DNA]</scope>
</reference>
<dbReference type="Gene3D" id="3.30.1370.10">
    <property type="entry name" value="K Homology domain, type 1"/>
    <property type="match status" value="1"/>
</dbReference>
<dbReference type="InterPro" id="IPR004087">
    <property type="entry name" value="KH_dom"/>
</dbReference>
<proteinExistence type="inferred from homology"/>
<gene>
    <name evidence="5" type="ORF">DAPPUDRAFT_330141</name>
</gene>
<dbReference type="SUPFAM" id="SSF47769">
    <property type="entry name" value="SAM/Pointed domain"/>
    <property type="match status" value="1"/>
</dbReference>
<dbReference type="InterPro" id="IPR013761">
    <property type="entry name" value="SAM/pointed_sf"/>
</dbReference>
<dbReference type="AlphaFoldDB" id="E9HIN4"/>
<dbReference type="SMART" id="SM00322">
    <property type="entry name" value="KH"/>
    <property type="match status" value="1"/>
</dbReference>
<dbReference type="GO" id="GO:0003723">
    <property type="term" value="F:RNA binding"/>
    <property type="evidence" value="ECO:0007669"/>
    <property type="project" value="UniProtKB-UniRule"/>
</dbReference>
<dbReference type="InterPro" id="IPR036612">
    <property type="entry name" value="KH_dom_type_1_sf"/>
</dbReference>
<feature type="domain" description="SAM" evidence="4">
    <location>
        <begin position="390"/>
        <end position="452"/>
    </location>
</feature>
<accession>E9HIN4</accession>
<dbReference type="Gene3D" id="1.10.150.50">
    <property type="entry name" value="Transcription Factor, Ets-1"/>
    <property type="match status" value="1"/>
</dbReference>
<evidence type="ECO:0000313" key="6">
    <source>
        <dbReference type="Proteomes" id="UP000000305"/>
    </source>
</evidence>
<dbReference type="KEGG" id="dpx:DAPPUDRAFT_330141"/>
<dbReference type="InterPro" id="IPR004088">
    <property type="entry name" value="KH_dom_type_1"/>
</dbReference>
<dbReference type="eggNOG" id="KOG4374">
    <property type="taxonomic scope" value="Eukaryota"/>
</dbReference>
<evidence type="ECO:0000256" key="3">
    <source>
        <dbReference type="PROSITE-ProRule" id="PRU00117"/>
    </source>
</evidence>
<dbReference type="PhylomeDB" id="E9HIN4"/>
<dbReference type="eggNOG" id="KOG2208">
    <property type="taxonomic scope" value="Eukaryota"/>
</dbReference>
<evidence type="ECO:0000259" key="4">
    <source>
        <dbReference type="PROSITE" id="PS50105"/>
    </source>
</evidence>
<name>E9HIN4_DAPPU</name>
<dbReference type="Proteomes" id="UP000000305">
    <property type="component" value="Unassembled WGS sequence"/>
</dbReference>
<protein>
    <recommendedName>
        <fullName evidence="4">SAM domain-containing protein</fullName>
    </recommendedName>
</protein>
<evidence type="ECO:0000256" key="1">
    <source>
        <dbReference type="ARBA" id="ARBA00007662"/>
    </source>
</evidence>
<evidence type="ECO:0000256" key="2">
    <source>
        <dbReference type="ARBA" id="ARBA00022737"/>
    </source>
</evidence>
<dbReference type="InterPro" id="IPR001660">
    <property type="entry name" value="SAM"/>
</dbReference>
<dbReference type="InParanoid" id="E9HIN4"/>
<dbReference type="Gene3D" id="3.30.310.270">
    <property type="match status" value="1"/>
</dbReference>
<comment type="similarity">
    <text evidence="1">Belongs to the BicC family.</text>
</comment>
<sequence length="452" mass="50503">MESLSSSASGILTPAATLSMEVSYPYHSHLIGRSGQIVNRVMDESGTRIHFPDRNRIVGEYKCNNVIIRGPMANIEQARTRIRMDIPVEIIIDCSNERIASIGQTSLESFFSTTYGVLLRFYPKIDGLNCQVNIRGQHHRIQRLKEAVTFFGRMTQTQLESMGMKIETSFDHVWLIHDHIDKIAAETRTGIRIPDISNLKELPKKYCIWIRGPSVDSVYAASTFLTGLLPMQLMVQLSSDRINPCLLTEAQEMDVLFHVERSAVGSLLTVRLTSYELNARNLYEMLRRCLDLPVSHAVVPNLPPIWLHRADLVHNTFLPTTKKLLQELSFVQVQRSTSPPLQLNGIVVGNPQSPISTADCSLSSASVSSPCASNESCIPASLTAARFDPNSSRHLSDFLGTVGLSHYSDLFLRNEIDMAMFTTLKDEDLISIGVTSFGARKILLNAIQELRM</sequence>
<dbReference type="GO" id="GO:0005737">
    <property type="term" value="C:cytoplasm"/>
    <property type="evidence" value="ECO:0000318"/>
    <property type="project" value="GO_Central"/>
</dbReference>
<keyword evidence="2" id="KW-0677">Repeat</keyword>
<keyword evidence="3" id="KW-0694">RNA-binding</keyword>
<evidence type="ECO:0000313" key="5">
    <source>
        <dbReference type="EMBL" id="EFX68409.1"/>
    </source>
</evidence>
<dbReference type="EMBL" id="GL732656">
    <property type="protein sequence ID" value="EFX68409.1"/>
    <property type="molecule type" value="Genomic_DNA"/>
</dbReference>
<dbReference type="Pfam" id="PF00536">
    <property type="entry name" value="SAM_1"/>
    <property type="match status" value="1"/>
</dbReference>
<dbReference type="PROSITE" id="PS50084">
    <property type="entry name" value="KH_TYPE_1"/>
    <property type="match status" value="1"/>
</dbReference>
<dbReference type="OrthoDB" id="271862at2759"/>
<organism evidence="5 6">
    <name type="scientific">Daphnia pulex</name>
    <name type="common">Water flea</name>
    <dbReference type="NCBI Taxonomy" id="6669"/>
    <lineage>
        <taxon>Eukaryota</taxon>
        <taxon>Metazoa</taxon>
        <taxon>Ecdysozoa</taxon>
        <taxon>Arthropoda</taxon>
        <taxon>Crustacea</taxon>
        <taxon>Branchiopoda</taxon>
        <taxon>Diplostraca</taxon>
        <taxon>Cladocera</taxon>
        <taxon>Anomopoda</taxon>
        <taxon>Daphniidae</taxon>
        <taxon>Daphnia</taxon>
    </lineage>
</organism>
<dbReference type="PANTHER" id="PTHR10627:SF69">
    <property type="entry name" value="PROTEIN BICAUDAL C"/>
    <property type="match status" value="1"/>
</dbReference>
<dbReference type="Pfam" id="PF00013">
    <property type="entry name" value="KH_1"/>
    <property type="match status" value="1"/>
</dbReference>
<dbReference type="SUPFAM" id="SSF54791">
    <property type="entry name" value="Eukaryotic type KH-domain (KH-domain type I)"/>
    <property type="match status" value="1"/>
</dbReference>
<dbReference type="SMART" id="SM00454">
    <property type="entry name" value="SAM"/>
    <property type="match status" value="1"/>
</dbReference>
<dbReference type="PROSITE" id="PS50105">
    <property type="entry name" value="SAM_DOMAIN"/>
    <property type="match status" value="1"/>
</dbReference>